<dbReference type="OrthoDB" id="202415at2759"/>
<comment type="caution">
    <text evidence="2">The sequence shown here is derived from an EMBL/GenBank/DDBJ whole genome shotgun (WGS) entry which is preliminary data.</text>
</comment>
<sequence length="597" mass="68565">MERVDHEGNGGKSGNPAHIRVVVVDGKVFMEKYEWVFQTRHVLTIWCILQLLRMYPGKLPDLDLIFECGAKNRCSRHMTTKDLMPLLHQHCFITVEMMKHLILSSGTGHFGEKAMGEVVGNEKFSHMGENAHNEFHGAGLASPFIKGATMTVSLFSIILFIGAFISTRWSNVSVFTGDSFRKVWSHSSSIKPCNKKIEYSLNCSEGNMAQTCPVTPLATFEPSEPSTETCPEYFRWIYEDLRPWRETGITRDMVERAKPAAYIRVVVVDGKVYMEKYKGVYQTRDVFTIWGILQLLRMYPGKLPDFDLMFSCGDKLAMKTRYFQGPNATTPPPLFHYCGDDETYDIVFPDWSFWGWPEIHIKQWNTLKKDLKEGNNRTEWIDREPYAYWKGNINLGLARHELSKCNKTSEQDWNARIYDIDWRQEIHSGFNSSDLASQCTHRYKIYTEGVTWSVSEKYILACDSVTLLANPHYYDFFTRSTGDSEGGSSFVQEKLKMKFVYDYMFHLLSMYAKLLKFKPSVPPGAVEFCPETMVCPVKGLEKDYKIQSMVRSPSDTGPCTMPPPYDPAELKDVLEKKDHVMKQVETWEESGTVGGDL</sequence>
<name>A0A438D540_VITVI</name>
<proteinExistence type="predicted"/>
<dbReference type="PANTHER" id="PTHR12203:SF80">
    <property type="entry name" value="GLYCOSYLTRANSFERASE"/>
    <property type="match status" value="1"/>
</dbReference>
<organism evidence="2 3">
    <name type="scientific">Vitis vinifera</name>
    <name type="common">Grape</name>
    <dbReference type="NCBI Taxonomy" id="29760"/>
    <lineage>
        <taxon>Eukaryota</taxon>
        <taxon>Viridiplantae</taxon>
        <taxon>Streptophyta</taxon>
        <taxon>Embryophyta</taxon>
        <taxon>Tracheophyta</taxon>
        <taxon>Spermatophyta</taxon>
        <taxon>Magnoliopsida</taxon>
        <taxon>eudicotyledons</taxon>
        <taxon>Gunneridae</taxon>
        <taxon>Pentapetalae</taxon>
        <taxon>rosids</taxon>
        <taxon>Vitales</taxon>
        <taxon>Vitaceae</taxon>
        <taxon>Viteae</taxon>
        <taxon>Vitis</taxon>
    </lineage>
</organism>
<protein>
    <submittedName>
        <fullName evidence="2">Protein O-glucosyltransferase 1</fullName>
    </submittedName>
</protein>
<dbReference type="SMART" id="SM00672">
    <property type="entry name" value="CAP10"/>
    <property type="match status" value="1"/>
</dbReference>
<dbReference type="Pfam" id="PF05686">
    <property type="entry name" value="Glyco_transf_90"/>
    <property type="match status" value="3"/>
</dbReference>
<evidence type="ECO:0000313" key="2">
    <source>
        <dbReference type="EMBL" id="RVW30610.1"/>
    </source>
</evidence>
<feature type="domain" description="Glycosyl transferase CAP10" evidence="1">
    <location>
        <begin position="302"/>
        <end position="518"/>
    </location>
</feature>
<reference evidence="2 3" key="1">
    <citation type="journal article" date="2018" name="PLoS Genet.">
        <title>Population sequencing reveals clonal diversity and ancestral inbreeding in the grapevine cultivar Chardonnay.</title>
        <authorList>
            <person name="Roach M.J."/>
            <person name="Johnson D.L."/>
            <person name="Bohlmann J."/>
            <person name="van Vuuren H.J."/>
            <person name="Jones S.J."/>
            <person name="Pretorius I.S."/>
            <person name="Schmidt S.A."/>
            <person name="Borneman A.R."/>
        </authorList>
    </citation>
    <scope>NUCLEOTIDE SEQUENCE [LARGE SCALE GENOMIC DNA]</scope>
    <source>
        <strain evidence="3">cv. Chardonnay</strain>
        <tissue evidence="2">Leaf</tissue>
    </source>
</reference>
<evidence type="ECO:0000259" key="1">
    <source>
        <dbReference type="SMART" id="SM00672"/>
    </source>
</evidence>
<gene>
    <name evidence="2" type="primary">POGLUT1_0</name>
    <name evidence="2" type="ORF">CK203_097616</name>
</gene>
<keyword evidence="2" id="KW-0808">Transferase</keyword>
<dbReference type="AlphaFoldDB" id="A0A438D540"/>
<dbReference type="PANTHER" id="PTHR12203">
    <property type="entry name" value="KDEL LYS-ASP-GLU-LEU CONTAINING - RELATED"/>
    <property type="match status" value="1"/>
</dbReference>
<dbReference type="InterPro" id="IPR006598">
    <property type="entry name" value="CAP10"/>
</dbReference>
<evidence type="ECO:0000313" key="3">
    <source>
        <dbReference type="Proteomes" id="UP000288805"/>
    </source>
</evidence>
<dbReference type="InterPro" id="IPR051091">
    <property type="entry name" value="O-Glucosyltr/Glycosyltrsf_90"/>
</dbReference>
<dbReference type="EMBL" id="QGNW01001791">
    <property type="protein sequence ID" value="RVW30610.1"/>
    <property type="molecule type" value="Genomic_DNA"/>
</dbReference>
<dbReference type="GO" id="GO:0016740">
    <property type="term" value="F:transferase activity"/>
    <property type="evidence" value="ECO:0007669"/>
    <property type="project" value="UniProtKB-KW"/>
</dbReference>
<accession>A0A438D540</accession>
<dbReference type="Proteomes" id="UP000288805">
    <property type="component" value="Unassembled WGS sequence"/>
</dbReference>